<dbReference type="InterPro" id="IPR000245">
    <property type="entry name" value="ATPase_proteolipid_csu"/>
</dbReference>
<comment type="caution">
    <text evidence="8">Lacks conserved residue(s) required for the propagation of feature annotation.</text>
</comment>
<dbReference type="Pfam" id="PF00137">
    <property type="entry name" value="ATP-synt_C"/>
    <property type="match status" value="1"/>
</dbReference>
<dbReference type="EMBL" id="QZJZ01000078">
    <property type="protein sequence ID" value="RJP57572.1"/>
    <property type="molecule type" value="Genomic_DNA"/>
</dbReference>
<comment type="similarity">
    <text evidence="2 8">Belongs to the V-ATPase proteolipid subunit family.</text>
</comment>
<keyword evidence="5 8" id="KW-1133">Transmembrane helix</keyword>
<sequence length="118" mass="11925">MNRSVVKKWMAVIPLAIFAGAILCGLASTVLAQEAAHGDTVLTPEHAEVMKWGFLAAAISVGLGSLGAGVAVGYVGAAALGTVGERPELVARALIFVGLAEGIAIYGLILALMILGKL</sequence>
<evidence type="ECO:0000256" key="9">
    <source>
        <dbReference type="SAM" id="SignalP"/>
    </source>
</evidence>
<evidence type="ECO:0000256" key="2">
    <source>
        <dbReference type="ARBA" id="ARBA00007296"/>
    </source>
</evidence>
<reference evidence="11 12" key="1">
    <citation type="journal article" date="2017" name="ISME J.">
        <title>Energy and carbon metabolisms in a deep terrestrial subsurface fluid microbial community.</title>
        <authorList>
            <person name="Momper L."/>
            <person name="Jungbluth S.P."/>
            <person name="Lee M.D."/>
            <person name="Amend J.P."/>
        </authorList>
    </citation>
    <scope>NUCLEOTIDE SEQUENCE [LARGE SCALE GENOMIC DNA]</scope>
    <source>
        <strain evidence="11">SURF_26</strain>
    </source>
</reference>
<feature type="transmembrane region" description="Helical" evidence="8">
    <location>
        <begin position="93"/>
        <end position="115"/>
    </location>
</feature>
<dbReference type="Proteomes" id="UP000266426">
    <property type="component" value="Unassembled WGS sequence"/>
</dbReference>
<keyword evidence="7 8" id="KW-0472">Membrane</keyword>
<comment type="subcellular location">
    <subcellularLocation>
        <location evidence="1">Membrane</location>
        <topology evidence="1">Multi-pass membrane protein</topology>
    </subcellularLocation>
</comment>
<name>A0A3A4QXT2_9BACT</name>
<feature type="domain" description="V-ATPase proteolipid subunit C-like" evidence="10">
    <location>
        <begin position="55"/>
        <end position="114"/>
    </location>
</feature>
<evidence type="ECO:0000259" key="10">
    <source>
        <dbReference type="Pfam" id="PF00137"/>
    </source>
</evidence>
<keyword evidence="3 8" id="KW-0813">Transport</keyword>
<evidence type="ECO:0000313" key="12">
    <source>
        <dbReference type="Proteomes" id="UP000266426"/>
    </source>
</evidence>
<dbReference type="CDD" id="cd18120">
    <property type="entry name" value="ATP-synt_Vo_Ao_c"/>
    <property type="match status" value="1"/>
</dbReference>
<feature type="chain" id="PRO_5017267840" evidence="9">
    <location>
        <begin position="33"/>
        <end position="118"/>
    </location>
</feature>
<feature type="transmembrane region" description="Helical" evidence="8">
    <location>
        <begin position="56"/>
        <end position="81"/>
    </location>
</feature>
<comment type="caution">
    <text evidence="11">The sequence shown here is derived from an EMBL/GenBank/DDBJ whole genome shotgun (WGS) entry which is preliminary data.</text>
</comment>
<evidence type="ECO:0000256" key="4">
    <source>
        <dbReference type="ARBA" id="ARBA00022692"/>
    </source>
</evidence>
<keyword evidence="6 8" id="KW-0406">Ion transport</keyword>
<dbReference type="PRINTS" id="PR00122">
    <property type="entry name" value="VACATPASE"/>
</dbReference>
<keyword evidence="4 8" id="KW-0812">Transmembrane</keyword>
<dbReference type="AlphaFoldDB" id="A0A3A4QXT2"/>
<evidence type="ECO:0000256" key="8">
    <source>
        <dbReference type="RuleBase" id="RU363060"/>
    </source>
</evidence>
<dbReference type="InterPro" id="IPR035921">
    <property type="entry name" value="F/V-ATP_Csub_sf"/>
</dbReference>
<accession>A0A3A4QXT2</accession>
<dbReference type="InterPro" id="IPR002379">
    <property type="entry name" value="ATPase_proteolipid_c-like_dom"/>
</dbReference>
<evidence type="ECO:0000313" key="11">
    <source>
        <dbReference type="EMBL" id="RJP57572.1"/>
    </source>
</evidence>
<dbReference type="SUPFAM" id="SSF81333">
    <property type="entry name" value="F1F0 ATP synthase subunit C"/>
    <property type="match status" value="1"/>
</dbReference>
<protein>
    <submittedName>
        <fullName evidence="11">ATPase</fullName>
    </submittedName>
</protein>
<dbReference type="GO" id="GO:0033179">
    <property type="term" value="C:proton-transporting V-type ATPase, V0 domain"/>
    <property type="evidence" value="ECO:0007669"/>
    <property type="project" value="InterPro"/>
</dbReference>
<gene>
    <name evidence="11" type="ORF">C4541_09880</name>
</gene>
<feature type="signal peptide" evidence="9">
    <location>
        <begin position="1"/>
        <end position="32"/>
    </location>
</feature>
<evidence type="ECO:0000256" key="6">
    <source>
        <dbReference type="ARBA" id="ARBA00023065"/>
    </source>
</evidence>
<keyword evidence="9" id="KW-0732">Signal</keyword>
<evidence type="ECO:0000256" key="3">
    <source>
        <dbReference type="ARBA" id="ARBA00022448"/>
    </source>
</evidence>
<proteinExistence type="inferred from homology"/>
<evidence type="ECO:0000256" key="5">
    <source>
        <dbReference type="ARBA" id="ARBA00022989"/>
    </source>
</evidence>
<dbReference type="GO" id="GO:0046961">
    <property type="term" value="F:proton-transporting ATPase activity, rotational mechanism"/>
    <property type="evidence" value="ECO:0007669"/>
    <property type="project" value="InterPro"/>
</dbReference>
<evidence type="ECO:0000256" key="7">
    <source>
        <dbReference type="ARBA" id="ARBA00023136"/>
    </source>
</evidence>
<dbReference type="Gene3D" id="1.20.120.610">
    <property type="entry name" value="lithium bound rotor ring of v- atpase"/>
    <property type="match status" value="1"/>
</dbReference>
<organism evidence="11 12">
    <name type="scientific">Candidatus Auribacter fodinae</name>
    <dbReference type="NCBI Taxonomy" id="2093366"/>
    <lineage>
        <taxon>Bacteria</taxon>
        <taxon>Pseudomonadati</taxon>
        <taxon>Candidatus Auribacterota</taxon>
        <taxon>Candidatus Auribacteria</taxon>
        <taxon>Candidatus Auribacterales</taxon>
        <taxon>Candidatus Auribacteraceae</taxon>
        <taxon>Candidatus Auribacter</taxon>
    </lineage>
</organism>
<evidence type="ECO:0000256" key="1">
    <source>
        <dbReference type="ARBA" id="ARBA00004141"/>
    </source>
</evidence>